<feature type="region of interest" description="Disordered" evidence="1">
    <location>
        <begin position="174"/>
        <end position="196"/>
    </location>
</feature>
<evidence type="ECO:0000313" key="2">
    <source>
        <dbReference type="EMBL" id="CEG02567.1"/>
    </source>
</evidence>
<accession>A0A096PC08</accession>
<protein>
    <submittedName>
        <fullName evidence="2">WGS project CBMD000000000 data, contig CS3427_c001338</fullName>
    </submittedName>
</protein>
<dbReference type="EMBL" id="CBMD010001335">
    <property type="protein sequence ID" value="CEG02567.1"/>
    <property type="molecule type" value="Genomic_DNA"/>
</dbReference>
<dbReference type="AlphaFoldDB" id="A0A096PC08"/>
<comment type="caution">
    <text evidence="2">The sequence shown here is derived from an EMBL/GenBank/DDBJ whole genome shotgun (WGS) entry which is preliminary data.</text>
</comment>
<reference evidence="2" key="1">
    <citation type="submission" date="2013-05" db="EMBL/GenBank/DDBJ databases">
        <title>Draft genome sequences of six wheat associated Fusarium spp. isolates.</title>
        <authorList>
            <person name="Moolhuijzen P.M."/>
            <person name="Manners J.M."/>
            <person name="Wilcox S."/>
            <person name="Bellgard M.I."/>
            <person name="Gardiner D.M."/>
        </authorList>
    </citation>
    <scope>NUCLEOTIDE SEQUENCE</scope>
    <source>
        <strain evidence="2">CS3427</strain>
        <strain evidence="2">CS3427</strain>
    </source>
</reference>
<name>A0A096PC08_FUSPS</name>
<organism evidence="2">
    <name type="scientific">Fusarium pseudograminearum CS3427</name>
    <dbReference type="NCBI Taxonomy" id="1318457"/>
    <lineage>
        <taxon>Eukaryota</taxon>
        <taxon>Fungi</taxon>
        <taxon>Dikarya</taxon>
        <taxon>Ascomycota</taxon>
        <taxon>Pezizomycotina</taxon>
        <taxon>Sordariomycetes</taxon>
        <taxon>Hypocreomycetidae</taxon>
        <taxon>Hypocreales</taxon>
        <taxon>Nectriaceae</taxon>
        <taxon>Fusarium</taxon>
    </lineage>
</organism>
<sequence length="196" mass="21289">MTTLPDEPTTDICQCTKVKDACESEGDDPGTTVICPGCHLEEATVGERDEQKALPDDKRIYAAFKNSPSLMRIAAQEPGEQSIRLVIRKCQKGQQAFAKDARKLVKEYGTTPIVTSLKGILSEGGFTSTDVAKRRFPDLFLKEQVSSYEEGQESAAGHPSTKDMELLDSECNQLNEEAGGSRGSHSFPNLGESAIC</sequence>
<proteinExistence type="predicted"/>
<gene>
    <name evidence="2" type="ORF">BN847_0123350</name>
</gene>
<evidence type="ECO:0000256" key="1">
    <source>
        <dbReference type="SAM" id="MobiDB-lite"/>
    </source>
</evidence>